<dbReference type="GO" id="GO:0016491">
    <property type="term" value="F:oxidoreductase activity"/>
    <property type="evidence" value="ECO:0007669"/>
    <property type="project" value="UniProtKB-KW"/>
</dbReference>
<name>A0A382BWG1_9ZZZZ</name>
<dbReference type="InterPro" id="IPR036291">
    <property type="entry name" value="NAD(P)-bd_dom_sf"/>
</dbReference>
<dbReference type="InterPro" id="IPR002347">
    <property type="entry name" value="SDR_fam"/>
</dbReference>
<accession>A0A382BWG1</accession>
<gene>
    <name evidence="3" type="ORF">METZ01_LOCUS170803</name>
</gene>
<dbReference type="GO" id="GO:0016020">
    <property type="term" value="C:membrane"/>
    <property type="evidence" value="ECO:0007669"/>
    <property type="project" value="TreeGrafter"/>
</dbReference>
<dbReference type="EMBL" id="UINC01031615">
    <property type="protein sequence ID" value="SVB17949.1"/>
    <property type="molecule type" value="Genomic_DNA"/>
</dbReference>
<evidence type="ECO:0000256" key="2">
    <source>
        <dbReference type="ARBA" id="ARBA00023002"/>
    </source>
</evidence>
<reference evidence="3" key="1">
    <citation type="submission" date="2018-05" db="EMBL/GenBank/DDBJ databases">
        <authorList>
            <person name="Lanie J.A."/>
            <person name="Ng W.-L."/>
            <person name="Kazmierczak K.M."/>
            <person name="Andrzejewski T.M."/>
            <person name="Davidsen T.M."/>
            <person name="Wayne K.J."/>
            <person name="Tettelin H."/>
            <person name="Glass J.I."/>
            <person name="Rusch D."/>
            <person name="Podicherti R."/>
            <person name="Tsui H.-C.T."/>
            <person name="Winkler M.E."/>
        </authorList>
    </citation>
    <scope>NUCLEOTIDE SEQUENCE</scope>
</reference>
<dbReference type="Gene3D" id="3.40.50.720">
    <property type="entry name" value="NAD(P)-binding Rossmann-like Domain"/>
    <property type="match status" value="1"/>
</dbReference>
<evidence type="ECO:0000313" key="3">
    <source>
        <dbReference type="EMBL" id="SVB17949.1"/>
    </source>
</evidence>
<dbReference type="SUPFAM" id="SSF51735">
    <property type="entry name" value="NAD(P)-binding Rossmann-fold domains"/>
    <property type="match status" value="1"/>
</dbReference>
<protein>
    <recommendedName>
        <fullName evidence="4">SDR family NAD(P)-dependent oxidoreductase</fullName>
    </recommendedName>
</protein>
<evidence type="ECO:0000256" key="1">
    <source>
        <dbReference type="ARBA" id="ARBA00006484"/>
    </source>
</evidence>
<keyword evidence="2" id="KW-0560">Oxidoreductase</keyword>
<dbReference type="AlphaFoldDB" id="A0A382BWG1"/>
<dbReference type="Pfam" id="PF00106">
    <property type="entry name" value="adh_short"/>
    <property type="match status" value="1"/>
</dbReference>
<comment type="similarity">
    <text evidence="1">Belongs to the short-chain dehydrogenases/reductases (SDR) family.</text>
</comment>
<dbReference type="PANTHER" id="PTHR44196">
    <property type="entry name" value="DEHYDROGENASE/REDUCTASE SDR FAMILY MEMBER 7B"/>
    <property type="match status" value="1"/>
</dbReference>
<evidence type="ECO:0008006" key="4">
    <source>
        <dbReference type="Google" id="ProtNLM"/>
    </source>
</evidence>
<sequence>MYLKKYNLKNKIALVTGAGKGLGRACAIALAEAGANLIIISRTKKDLDQVSKIIKKFKAKCKSYVCDVTNYNEIKTIVNKQPRIDILINNAGNNI</sequence>
<dbReference type="PANTHER" id="PTHR44196:SF1">
    <property type="entry name" value="DEHYDROGENASE_REDUCTASE SDR FAMILY MEMBER 7B"/>
    <property type="match status" value="1"/>
</dbReference>
<feature type="non-terminal residue" evidence="3">
    <location>
        <position position="95"/>
    </location>
</feature>
<dbReference type="PRINTS" id="PR00081">
    <property type="entry name" value="GDHRDH"/>
</dbReference>
<organism evidence="3">
    <name type="scientific">marine metagenome</name>
    <dbReference type="NCBI Taxonomy" id="408172"/>
    <lineage>
        <taxon>unclassified sequences</taxon>
        <taxon>metagenomes</taxon>
        <taxon>ecological metagenomes</taxon>
    </lineage>
</organism>
<proteinExistence type="inferred from homology"/>